<protein>
    <submittedName>
        <fullName evidence="2">SMI1/KNR4 family protein</fullName>
    </submittedName>
</protein>
<evidence type="ECO:0000313" key="2">
    <source>
        <dbReference type="EMBL" id="CAL2102329.1"/>
    </source>
</evidence>
<organism evidence="2 3">
    <name type="scientific">Tenacibaculum polynesiense</name>
    <dbReference type="NCBI Taxonomy" id="3137857"/>
    <lineage>
        <taxon>Bacteria</taxon>
        <taxon>Pseudomonadati</taxon>
        <taxon>Bacteroidota</taxon>
        <taxon>Flavobacteriia</taxon>
        <taxon>Flavobacteriales</taxon>
        <taxon>Flavobacteriaceae</taxon>
        <taxon>Tenacibaculum</taxon>
    </lineage>
</organism>
<sequence>MEIKYLEKLVENSTIGKSTIRGVSEKEIDKIEEKYGIKFPQAYREFLFLAGDYCGALPLYDTADLKTIGSDWHQEIMKETMEEFGTEIEKPFWLYAESNGCEQFVFFYLDEGDDPYIYVVDYDHNSNYEKQKIVKSEYTFSKGIEGAIKQAYDIVEKGLW</sequence>
<feature type="domain" description="Knr4/Smi1-like" evidence="1">
    <location>
        <begin position="22"/>
        <end position="150"/>
    </location>
</feature>
<dbReference type="InterPro" id="IPR037883">
    <property type="entry name" value="Knr4/Smi1-like_sf"/>
</dbReference>
<comment type="caution">
    <text evidence="2">The sequence shown here is derived from an EMBL/GenBank/DDBJ whole genome shotgun (WGS) entry which is preliminary data.</text>
</comment>
<evidence type="ECO:0000313" key="3">
    <source>
        <dbReference type="Proteomes" id="UP001497527"/>
    </source>
</evidence>
<dbReference type="SMART" id="SM00860">
    <property type="entry name" value="SMI1_KNR4"/>
    <property type="match status" value="1"/>
</dbReference>
<dbReference type="EMBL" id="CAXJIO010000011">
    <property type="protein sequence ID" value="CAL2102329.1"/>
    <property type="molecule type" value="Genomic_DNA"/>
</dbReference>
<dbReference type="Gene3D" id="3.40.1580.10">
    <property type="entry name" value="SMI1/KNR4-like"/>
    <property type="match status" value="1"/>
</dbReference>
<accession>A0ABM9PA61</accession>
<reference evidence="2 3" key="1">
    <citation type="submission" date="2024-05" db="EMBL/GenBank/DDBJ databases">
        <authorList>
            <person name="Duchaud E."/>
        </authorList>
    </citation>
    <scope>NUCLEOTIDE SEQUENCE [LARGE SCALE GENOMIC DNA]</scope>
    <source>
        <strain evidence="2">Ena-SAMPLE-TAB-13-05-2024-13:56:06:370-140308</strain>
    </source>
</reference>
<dbReference type="Pfam" id="PF09346">
    <property type="entry name" value="SMI1_KNR4"/>
    <property type="match status" value="1"/>
</dbReference>
<name>A0ABM9PA61_9FLAO</name>
<dbReference type="SUPFAM" id="SSF160631">
    <property type="entry name" value="SMI1/KNR4-like"/>
    <property type="match status" value="1"/>
</dbReference>
<proteinExistence type="predicted"/>
<dbReference type="Proteomes" id="UP001497527">
    <property type="component" value="Unassembled WGS sequence"/>
</dbReference>
<keyword evidence="3" id="KW-1185">Reference proteome</keyword>
<dbReference type="InterPro" id="IPR018958">
    <property type="entry name" value="Knr4/Smi1-like_dom"/>
</dbReference>
<evidence type="ECO:0000259" key="1">
    <source>
        <dbReference type="SMART" id="SM00860"/>
    </source>
</evidence>
<gene>
    <name evidence="2" type="ORF">T190423A01A_20080</name>
</gene>
<dbReference type="RefSeq" id="WP_348715511.1">
    <property type="nucleotide sequence ID" value="NZ_CAXJIO010000011.1"/>
</dbReference>